<sequence length="957" mass="103381">MDLDIQVLAGVQILVDGTPQLRRTQEKKALAVLVAARGPLRPEAFLGAIWDAGHPTARDALLAPVIARLRRILRDHGVAITSARQTRGYQLVGDNLGTLVDAYRFEHAARKVLDCLEAGDYEQASQAYGTAAQAWTGEPFAEFGPEWPAGEPMRGYAGELLRVREKVVEQMARAALMRGRDACAPAWSAQPLAHGLERHDALWLLTVMDALRRHGVTAAEELLEEGNKDGLDPATTTRAFDLISLHEDGIDVHRPLPASSGHAELVVRCRNLDDLSPWRTVAGTIWAHLRRDLSQGSISPAQRRLIADFVGGGDRPVLDGDRDLGQLIALLEALLRPLLRTVPLVLVFDDAHLLSPVARQVLDELVDRLAELPLEVSLADGSPPVAVQDDGGSALSAYRRMEERIARGERLTTPVAVQMARHAQAAHRLLPVESVAAALLAAARAERQGYSAAAAIEWAQAGLVLGGPATITAELLMTLGDARRDLGEAAEASRQYRNAYEAAEGHPLLQATTAVRLARQWSDPGLVDEQMIFLLRRALRALDEGPPADSVRLQLQAHLAHKSTMSVATATDLSGPALARDTLDELKPDDSPEVRCEVLNECRWGLYDYASPGELAAISAHLRKAAIEARSPYFESEALLALIIDHIRLGRLPAVHTAVKEHRSLVAEHPRPQGEWLQGVLDTMMNLWRGTFDAAAGWLFGPGREAVDSLRDRPVIPADTLRQTWQGQTYWLFREWGRTEELLAQAADDIELDAHFPIWPASLLLACCDTGRYDEASDRLAAFLATHHNLAGWPPQGWTVPTLALLAESVAALRIARPGDTVAAEAVPLLRGLLEPHRDELVLAGWPVAVMGPVARFSGLLALVAGDTAAAIDDFTRAAAVASDSPPILARIRYDHARALVQAGDRAAAAPLAERAHSVASRLGMPLLAAAASALVDWPARPGASGSHDAGSTDHPS</sequence>
<name>A0A919W4C0_9ACTN</name>
<evidence type="ECO:0000313" key="2">
    <source>
        <dbReference type="EMBL" id="GIM79183.1"/>
    </source>
</evidence>
<feature type="domain" description="Bacterial transcriptional activator" evidence="1">
    <location>
        <begin position="100"/>
        <end position="217"/>
    </location>
</feature>
<reference evidence="2" key="1">
    <citation type="submission" date="2021-03" db="EMBL/GenBank/DDBJ databases">
        <title>Whole genome shotgun sequence of Actinoplanes consettensis NBRC 14913.</title>
        <authorList>
            <person name="Komaki H."/>
            <person name="Tamura T."/>
        </authorList>
    </citation>
    <scope>NUCLEOTIDE SEQUENCE</scope>
    <source>
        <strain evidence="2">NBRC 14913</strain>
    </source>
</reference>
<evidence type="ECO:0000313" key="3">
    <source>
        <dbReference type="Proteomes" id="UP000680865"/>
    </source>
</evidence>
<dbReference type="RefSeq" id="WP_213000940.1">
    <property type="nucleotide sequence ID" value="NZ_BAAATW010000017.1"/>
</dbReference>
<evidence type="ECO:0000259" key="1">
    <source>
        <dbReference type="Pfam" id="PF03704"/>
    </source>
</evidence>
<dbReference type="InterPro" id="IPR011990">
    <property type="entry name" value="TPR-like_helical_dom_sf"/>
</dbReference>
<dbReference type="EMBL" id="BOQP01000036">
    <property type="protein sequence ID" value="GIM79183.1"/>
    <property type="molecule type" value="Genomic_DNA"/>
</dbReference>
<dbReference type="SUPFAM" id="SSF48452">
    <property type="entry name" value="TPR-like"/>
    <property type="match status" value="1"/>
</dbReference>
<protein>
    <recommendedName>
        <fullName evidence="1">Bacterial transcriptional activator domain-containing protein</fullName>
    </recommendedName>
</protein>
<organism evidence="2 3">
    <name type="scientific">Winogradskya consettensis</name>
    <dbReference type="NCBI Taxonomy" id="113560"/>
    <lineage>
        <taxon>Bacteria</taxon>
        <taxon>Bacillati</taxon>
        <taxon>Actinomycetota</taxon>
        <taxon>Actinomycetes</taxon>
        <taxon>Micromonosporales</taxon>
        <taxon>Micromonosporaceae</taxon>
        <taxon>Winogradskya</taxon>
    </lineage>
</organism>
<dbReference type="Pfam" id="PF03704">
    <property type="entry name" value="BTAD"/>
    <property type="match status" value="1"/>
</dbReference>
<accession>A0A919W4C0</accession>
<dbReference type="Gene3D" id="1.25.40.10">
    <property type="entry name" value="Tetratricopeptide repeat domain"/>
    <property type="match status" value="1"/>
</dbReference>
<dbReference type="InterPro" id="IPR036388">
    <property type="entry name" value="WH-like_DNA-bd_sf"/>
</dbReference>
<gene>
    <name evidence="2" type="ORF">Aco04nite_64240</name>
</gene>
<dbReference type="Gene3D" id="1.10.10.10">
    <property type="entry name" value="Winged helix-like DNA-binding domain superfamily/Winged helix DNA-binding domain"/>
    <property type="match status" value="1"/>
</dbReference>
<keyword evidence="3" id="KW-1185">Reference proteome</keyword>
<comment type="caution">
    <text evidence="2">The sequence shown here is derived from an EMBL/GenBank/DDBJ whole genome shotgun (WGS) entry which is preliminary data.</text>
</comment>
<dbReference type="AlphaFoldDB" id="A0A919W4C0"/>
<proteinExistence type="predicted"/>
<dbReference type="Proteomes" id="UP000680865">
    <property type="component" value="Unassembled WGS sequence"/>
</dbReference>
<dbReference type="InterPro" id="IPR005158">
    <property type="entry name" value="BTAD"/>
</dbReference>